<proteinExistence type="predicted"/>
<evidence type="ECO:0000313" key="3">
    <source>
        <dbReference type="Proteomes" id="UP001218218"/>
    </source>
</evidence>
<dbReference type="Pfam" id="PF18885">
    <property type="entry name" value="DUF5648"/>
    <property type="match status" value="1"/>
</dbReference>
<dbReference type="EMBL" id="JARIHO010000021">
    <property type="protein sequence ID" value="KAJ7346144.1"/>
    <property type="molecule type" value="Genomic_DNA"/>
</dbReference>
<accession>A0AAD6ZYP6</accession>
<comment type="caution">
    <text evidence="2">The sequence shown here is derived from an EMBL/GenBank/DDBJ whole genome shotgun (WGS) entry which is preliminary data.</text>
</comment>
<name>A0AAD6ZYP6_9AGAR</name>
<organism evidence="2 3">
    <name type="scientific">Mycena albidolilacea</name>
    <dbReference type="NCBI Taxonomy" id="1033008"/>
    <lineage>
        <taxon>Eukaryota</taxon>
        <taxon>Fungi</taxon>
        <taxon>Dikarya</taxon>
        <taxon>Basidiomycota</taxon>
        <taxon>Agaricomycotina</taxon>
        <taxon>Agaricomycetes</taxon>
        <taxon>Agaricomycetidae</taxon>
        <taxon>Agaricales</taxon>
        <taxon>Marasmiineae</taxon>
        <taxon>Mycenaceae</taxon>
        <taxon>Mycena</taxon>
    </lineage>
</organism>
<protein>
    <recommendedName>
        <fullName evidence="1">DUF5648 domain-containing protein</fullName>
    </recommendedName>
</protein>
<dbReference type="InterPro" id="IPR043708">
    <property type="entry name" value="DUF5648"/>
</dbReference>
<gene>
    <name evidence="2" type="ORF">DFH08DRAFT_701236</name>
</gene>
<reference evidence="2" key="1">
    <citation type="submission" date="2023-03" db="EMBL/GenBank/DDBJ databases">
        <title>Massive genome expansion in bonnet fungi (Mycena s.s.) driven by repeated elements and novel gene families across ecological guilds.</title>
        <authorList>
            <consortium name="Lawrence Berkeley National Laboratory"/>
            <person name="Harder C.B."/>
            <person name="Miyauchi S."/>
            <person name="Viragh M."/>
            <person name="Kuo A."/>
            <person name="Thoen E."/>
            <person name="Andreopoulos B."/>
            <person name="Lu D."/>
            <person name="Skrede I."/>
            <person name="Drula E."/>
            <person name="Henrissat B."/>
            <person name="Morin E."/>
            <person name="Kohler A."/>
            <person name="Barry K."/>
            <person name="LaButti K."/>
            <person name="Morin E."/>
            <person name="Salamov A."/>
            <person name="Lipzen A."/>
            <person name="Mereny Z."/>
            <person name="Hegedus B."/>
            <person name="Baldrian P."/>
            <person name="Stursova M."/>
            <person name="Weitz H."/>
            <person name="Taylor A."/>
            <person name="Grigoriev I.V."/>
            <person name="Nagy L.G."/>
            <person name="Martin F."/>
            <person name="Kauserud H."/>
        </authorList>
    </citation>
    <scope>NUCLEOTIDE SEQUENCE</scope>
    <source>
        <strain evidence="2">CBHHK002</strain>
    </source>
</reference>
<feature type="domain" description="DUF5648" evidence="1">
    <location>
        <begin position="5"/>
        <end position="97"/>
    </location>
</feature>
<dbReference type="AlphaFoldDB" id="A0AAD6ZYP6"/>
<keyword evidence="3" id="KW-1185">Reference proteome</keyword>
<sequence length="109" mass="12468">MQVPGSVRFYRLYSAAATDHFYTTNPTEAAHASGYVIEDMSMYIYPTQMWGTVPIYRLYYSARTDHFYTLSAAERDSAERDSAATGTYTYEGIAEYTFESTVKNIPYCK</sequence>
<evidence type="ECO:0000259" key="1">
    <source>
        <dbReference type="Pfam" id="PF18885"/>
    </source>
</evidence>
<dbReference type="Proteomes" id="UP001218218">
    <property type="component" value="Unassembled WGS sequence"/>
</dbReference>
<evidence type="ECO:0000313" key="2">
    <source>
        <dbReference type="EMBL" id="KAJ7346144.1"/>
    </source>
</evidence>